<name>D1YVR3_METPS</name>
<dbReference type="PANTHER" id="PTHR43798">
    <property type="entry name" value="MONOACYLGLYCEROL LIPASE"/>
    <property type="match status" value="1"/>
</dbReference>
<dbReference type="AlphaFoldDB" id="D1YVR3"/>
<evidence type="ECO:0000313" key="3">
    <source>
        <dbReference type="EMBL" id="BAI60535.1"/>
    </source>
</evidence>
<evidence type="ECO:0000313" key="4">
    <source>
        <dbReference type="Proteomes" id="UP000001882"/>
    </source>
</evidence>
<feature type="domain" description="AB hydrolase-1" evidence="2">
    <location>
        <begin position="74"/>
        <end position="245"/>
    </location>
</feature>
<dbReference type="Proteomes" id="UP000001882">
    <property type="component" value="Chromosome"/>
</dbReference>
<accession>D1YVR3</accession>
<evidence type="ECO:0000259" key="2">
    <source>
        <dbReference type="Pfam" id="PF00561"/>
    </source>
</evidence>
<dbReference type="Pfam" id="PF00561">
    <property type="entry name" value="Abhydrolase_1"/>
    <property type="match status" value="1"/>
</dbReference>
<evidence type="ECO:0000256" key="1">
    <source>
        <dbReference type="ARBA" id="ARBA00022801"/>
    </source>
</evidence>
<gene>
    <name evidence="3" type="ordered locus">MCP_0463</name>
</gene>
<reference evidence="3 4" key="2">
    <citation type="journal article" date="2008" name="Int. J. Syst. Evol. Microbiol.">
        <title>Methanocella paludicola gen. nov., sp. nov., a methane-producing archaeon, the first isolate of the lineage 'Rice Cluster I', and proposal of the new archaeal order Methanocellales ord. nov.</title>
        <authorList>
            <person name="Sakai S."/>
            <person name="Imachi H."/>
            <person name="Hanada S."/>
            <person name="Ohashi A."/>
            <person name="Harada H."/>
            <person name="Kamagata Y."/>
        </authorList>
    </citation>
    <scope>NUCLEOTIDE SEQUENCE [LARGE SCALE GENOMIC DNA]</scope>
    <source>
        <strain evidence="4">DSM 17711 / JCM 13418 / NBRC 101707 / SANAE</strain>
    </source>
</reference>
<keyword evidence="4" id="KW-1185">Reference proteome</keyword>
<dbReference type="GO" id="GO:0016787">
    <property type="term" value="F:hydrolase activity"/>
    <property type="evidence" value="ECO:0007669"/>
    <property type="project" value="UniProtKB-KW"/>
</dbReference>
<reference evidence="4" key="3">
    <citation type="journal article" date="2011" name="PLoS ONE">
        <title>Genome sequence of a mesophilic hydrogenotrophic methanogen Methanocella paludicola, the first cultivated representative of the order Methanocellales.</title>
        <authorList>
            <person name="Sakai S."/>
            <person name="Takaki Y."/>
            <person name="Shimamura S."/>
            <person name="Sekine M."/>
            <person name="Tajima T."/>
            <person name="Kosugi H."/>
            <person name="Ichikawa N."/>
            <person name="Tasumi E."/>
            <person name="Hiraki A.T."/>
            <person name="Shimizu A."/>
            <person name="Kato Y."/>
            <person name="Nishiko R."/>
            <person name="Mori K."/>
            <person name="Fujita N."/>
            <person name="Imachi H."/>
            <person name="Takai K."/>
        </authorList>
    </citation>
    <scope>NUCLEOTIDE SEQUENCE [LARGE SCALE GENOMIC DNA]</scope>
    <source>
        <strain evidence="4">DSM 17711 / JCM 13418 / NBRC 101707 / SANAE</strain>
    </source>
</reference>
<protein>
    <recommendedName>
        <fullName evidence="2">AB hydrolase-1 domain-containing protein</fullName>
    </recommendedName>
</protein>
<sequence length="266" mass="29301">MSVPGKAENVRKYGKPPFSVAVIHGGPGATGGMAPVARELSVRRGVLEPLQTASSIDGQVAELHDVLLENAALPVTLIGHSWGAWLSLIFASTYPQHVKKLILIGCGPLKEEYASQIMETRLSRLSDEEKDTLYSLAEALNDSHILDKSIAFAEFGKLMSKADSYALLPGDGPDLMMRADINARVWGEAEVLRRSGELLRIADRIRCPVVAIHGDRDPHPAVGVKKPLMGTIKDFRFILLEKCGHEPWRERFARGLFFEILERELA</sequence>
<dbReference type="GeneID" id="8680554"/>
<dbReference type="PANTHER" id="PTHR43798:SF31">
    <property type="entry name" value="AB HYDROLASE SUPERFAMILY PROTEIN YCLE"/>
    <property type="match status" value="1"/>
</dbReference>
<dbReference type="STRING" id="304371.MCP_0463"/>
<dbReference type="GO" id="GO:0016020">
    <property type="term" value="C:membrane"/>
    <property type="evidence" value="ECO:0007669"/>
    <property type="project" value="TreeGrafter"/>
</dbReference>
<dbReference type="InterPro" id="IPR029058">
    <property type="entry name" value="AB_hydrolase_fold"/>
</dbReference>
<dbReference type="InParanoid" id="D1YVR3"/>
<keyword evidence="1" id="KW-0378">Hydrolase</keyword>
<proteinExistence type="predicted"/>
<dbReference type="Gene3D" id="3.40.50.1820">
    <property type="entry name" value="alpha/beta hydrolase"/>
    <property type="match status" value="1"/>
</dbReference>
<reference evidence="3 4" key="1">
    <citation type="journal article" date="2007" name="Appl. Environ. Microbiol.">
        <title>Isolation of key methanogens for global methane emission from rice paddy fields: a novel isolate affiliated with the clone cluster rice cluster I.</title>
        <authorList>
            <person name="Sakai S."/>
            <person name="Imachi H."/>
            <person name="Sekiguchi Y."/>
            <person name="Ohashi A."/>
            <person name="Harada H."/>
            <person name="Kamagata Y."/>
        </authorList>
    </citation>
    <scope>NUCLEOTIDE SEQUENCE [LARGE SCALE GENOMIC DNA]</scope>
    <source>
        <strain evidence="4">DSM 17711 / JCM 13418 / NBRC 101707 / SANAE</strain>
    </source>
</reference>
<dbReference type="OrthoDB" id="131011at2157"/>
<organism evidence="3 4">
    <name type="scientific">Methanocella paludicola (strain DSM 17711 / JCM 13418 / NBRC 101707 / SANAE)</name>
    <dbReference type="NCBI Taxonomy" id="304371"/>
    <lineage>
        <taxon>Archaea</taxon>
        <taxon>Methanobacteriati</taxon>
        <taxon>Methanobacteriota</taxon>
        <taxon>Stenosarchaea group</taxon>
        <taxon>Methanomicrobia</taxon>
        <taxon>Methanocellales</taxon>
        <taxon>Methanocellaceae</taxon>
        <taxon>Methanocella</taxon>
    </lineage>
</organism>
<dbReference type="eggNOG" id="arCOG01660">
    <property type="taxonomic scope" value="Archaea"/>
</dbReference>
<dbReference type="KEGG" id="mpd:MCP_0463"/>
<dbReference type="RefSeq" id="WP_012899215.1">
    <property type="nucleotide sequence ID" value="NC_013665.1"/>
</dbReference>
<dbReference type="InterPro" id="IPR050266">
    <property type="entry name" value="AB_hydrolase_sf"/>
</dbReference>
<dbReference type="SUPFAM" id="SSF53474">
    <property type="entry name" value="alpha/beta-Hydrolases"/>
    <property type="match status" value="1"/>
</dbReference>
<dbReference type="EMBL" id="AP011532">
    <property type="protein sequence ID" value="BAI60535.1"/>
    <property type="molecule type" value="Genomic_DNA"/>
</dbReference>
<dbReference type="InterPro" id="IPR000073">
    <property type="entry name" value="AB_hydrolase_1"/>
</dbReference>